<name>K0T6Q1_THAOC</name>
<dbReference type="AlphaFoldDB" id="K0T6Q1"/>
<sequence>MACGPCRKIDKQQKDPILNRNITWKQQNTISHVFSQWGPSIAVTLASPRRDTKQQRRARGTKSVSRARLGSAEWR</sequence>
<dbReference type="Proteomes" id="UP000266841">
    <property type="component" value="Unassembled WGS sequence"/>
</dbReference>
<keyword evidence="3" id="KW-1185">Reference proteome</keyword>
<feature type="region of interest" description="Disordered" evidence="1">
    <location>
        <begin position="45"/>
        <end position="75"/>
    </location>
</feature>
<reference evidence="2 3" key="1">
    <citation type="journal article" date="2012" name="Genome Biol.">
        <title>Genome and low-iron response of an oceanic diatom adapted to chronic iron limitation.</title>
        <authorList>
            <person name="Lommer M."/>
            <person name="Specht M."/>
            <person name="Roy A.S."/>
            <person name="Kraemer L."/>
            <person name="Andreson R."/>
            <person name="Gutowska M.A."/>
            <person name="Wolf J."/>
            <person name="Bergner S.V."/>
            <person name="Schilhabel M.B."/>
            <person name="Klostermeier U.C."/>
            <person name="Beiko R.G."/>
            <person name="Rosenstiel P."/>
            <person name="Hippler M."/>
            <person name="Laroche J."/>
        </authorList>
    </citation>
    <scope>NUCLEOTIDE SEQUENCE [LARGE SCALE GENOMIC DNA]</scope>
    <source>
        <strain evidence="2 3">CCMP1005</strain>
    </source>
</reference>
<comment type="caution">
    <text evidence="2">The sequence shown here is derived from an EMBL/GenBank/DDBJ whole genome shotgun (WGS) entry which is preliminary data.</text>
</comment>
<organism evidence="2 3">
    <name type="scientific">Thalassiosira oceanica</name>
    <name type="common">Marine diatom</name>
    <dbReference type="NCBI Taxonomy" id="159749"/>
    <lineage>
        <taxon>Eukaryota</taxon>
        <taxon>Sar</taxon>
        <taxon>Stramenopiles</taxon>
        <taxon>Ochrophyta</taxon>
        <taxon>Bacillariophyta</taxon>
        <taxon>Coscinodiscophyceae</taxon>
        <taxon>Thalassiosirophycidae</taxon>
        <taxon>Thalassiosirales</taxon>
        <taxon>Thalassiosiraceae</taxon>
        <taxon>Thalassiosira</taxon>
    </lineage>
</organism>
<protein>
    <submittedName>
        <fullName evidence="2">Uncharacterized protein</fullName>
    </submittedName>
</protein>
<dbReference type="EMBL" id="AGNL01015256">
    <property type="protein sequence ID" value="EJK66112.1"/>
    <property type="molecule type" value="Genomic_DNA"/>
</dbReference>
<proteinExistence type="predicted"/>
<evidence type="ECO:0000313" key="3">
    <source>
        <dbReference type="Proteomes" id="UP000266841"/>
    </source>
</evidence>
<evidence type="ECO:0000256" key="1">
    <source>
        <dbReference type="SAM" id="MobiDB-lite"/>
    </source>
</evidence>
<accession>K0T6Q1</accession>
<evidence type="ECO:0000313" key="2">
    <source>
        <dbReference type="EMBL" id="EJK66112.1"/>
    </source>
</evidence>
<gene>
    <name evidence="2" type="ORF">THAOC_12979</name>
</gene>